<dbReference type="Proteomes" id="UP000729733">
    <property type="component" value="Unassembled WGS sequence"/>
</dbReference>
<comment type="caution">
    <text evidence="1">The sequence shown here is derived from an EMBL/GenBank/DDBJ whole genome shotgun (WGS) entry which is preliminary data.</text>
</comment>
<protein>
    <submittedName>
        <fullName evidence="1">Uncharacterized protein</fullName>
    </submittedName>
</protein>
<keyword evidence="2" id="KW-1185">Reference proteome</keyword>
<reference evidence="1" key="1">
    <citation type="journal article" date="2021" name="Antonie Van Leeuwenhoek">
        <title>Draft genome and description of Waterburya agarophytonicola gen. nov. sp. nov. (Pleurocapsales, Cyanobacteria): a seaweed symbiont.</title>
        <authorList>
            <person name="Bonthond G."/>
            <person name="Shalygin S."/>
            <person name="Bayer T."/>
            <person name="Weinberger F."/>
        </authorList>
    </citation>
    <scope>NUCLEOTIDE SEQUENCE</scope>
    <source>
        <strain evidence="1">KI4</strain>
    </source>
</reference>
<accession>A0A964BMQ7</accession>
<evidence type="ECO:0000313" key="2">
    <source>
        <dbReference type="Proteomes" id="UP000729733"/>
    </source>
</evidence>
<dbReference type="AlphaFoldDB" id="A0A964BMQ7"/>
<name>A0A964BMQ7_9CYAN</name>
<gene>
    <name evidence="1" type="ORF">I4641_00975</name>
</gene>
<sequence>MKLQKAIAKTTSVSIFLTLFVILNHKDRDLVNHSLLLSWFSVNAQESQQVVAIKDLQPGKIQTVSGIVAALCDDEFILRDDSSPVVVKVDLEAKNIRLFQGEKVAVSGIYFQNELEAFEIRRTNGEVFKLNAASEDL</sequence>
<proteinExistence type="predicted"/>
<dbReference type="RefSeq" id="WP_229638557.1">
    <property type="nucleotide sequence ID" value="NZ_JADWDC010000002.1"/>
</dbReference>
<organism evidence="1 2">
    <name type="scientific">Waterburya agarophytonicola KI4</name>
    <dbReference type="NCBI Taxonomy" id="2874699"/>
    <lineage>
        <taxon>Bacteria</taxon>
        <taxon>Bacillati</taxon>
        <taxon>Cyanobacteriota</taxon>
        <taxon>Cyanophyceae</taxon>
        <taxon>Pleurocapsales</taxon>
        <taxon>Hyellaceae</taxon>
        <taxon>Waterburya</taxon>
        <taxon>Waterburya agarophytonicola</taxon>
    </lineage>
</organism>
<dbReference type="EMBL" id="JADWDC010000002">
    <property type="protein sequence ID" value="MCC0175552.1"/>
    <property type="molecule type" value="Genomic_DNA"/>
</dbReference>
<evidence type="ECO:0000313" key="1">
    <source>
        <dbReference type="EMBL" id="MCC0175552.1"/>
    </source>
</evidence>